<dbReference type="Pfam" id="PF12833">
    <property type="entry name" value="HTH_18"/>
    <property type="match status" value="1"/>
</dbReference>
<dbReference type="GO" id="GO:0043565">
    <property type="term" value="F:sequence-specific DNA binding"/>
    <property type="evidence" value="ECO:0007669"/>
    <property type="project" value="InterPro"/>
</dbReference>
<evidence type="ECO:0000313" key="5">
    <source>
        <dbReference type="EMBL" id="RFM30809.1"/>
    </source>
</evidence>
<dbReference type="InterPro" id="IPR046532">
    <property type="entry name" value="DUF6597"/>
</dbReference>
<dbReference type="RefSeq" id="WP_116857568.1">
    <property type="nucleotide sequence ID" value="NZ_QTJV01000019.1"/>
</dbReference>
<dbReference type="AlphaFoldDB" id="A0A3E1NS88"/>
<dbReference type="GO" id="GO:0003700">
    <property type="term" value="F:DNA-binding transcription factor activity"/>
    <property type="evidence" value="ECO:0007669"/>
    <property type="project" value="InterPro"/>
</dbReference>
<dbReference type="InterPro" id="IPR009057">
    <property type="entry name" value="Homeodomain-like_sf"/>
</dbReference>
<accession>A0A3E1NS88</accession>
<dbReference type="PANTHER" id="PTHR46796:SF13">
    <property type="entry name" value="HTH-TYPE TRANSCRIPTIONAL ACTIVATOR RHAS"/>
    <property type="match status" value="1"/>
</dbReference>
<dbReference type="PANTHER" id="PTHR46796">
    <property type="entry name" value="HTH-TYPE TRANSCRIPTIONAL ACTIVATOR RHAS-RELATED"/>
    <property type="match status" value="1"/>
</dbReference>
<dbReference type="SMART" id="SM00342">
    <property type="entry name" value="HTH_ARAC"/>
    <property type="match status" value="1"/>
</dbReference>
<evidence type="ECO:0000256" key="1">
    <source>
        <dbReference type="ARBA" id="ARBA00023015"/>
    </source>
</evidence>
<reference evidence="5 6" key="1">
    <citation type="submission" date="2018-08" db="EMBL/GenBank/DDBJ databases">
        <title>Chitinophaga sp. K20C18050901, a novel bacterium isolated from forest soil.</title>
        <authorList>
            <person name="Wang C."/>
        </authorList>
    </citation>
    <scope>NUCLEOTIDE SEQUENCE [LARGE SCALE GENOMIC DNA]</scope>
    <source>
        <strain evidence="5 6">K20C18050901</strain>
    </source>
</reference>
<evidence type="ECO:0000256" key="2">
    <source>
        <dbReference type="ARBA" id="ARBA00023125"/>
    </source>
</evidence>
<keyword evidence="1" id="KW-0805">Transcription regulation</keyword>
<gene>
    <name evidence="5" type="ORF">DXN04_32375</name>
</gene>
<keyword evidence="3" id="KW-0804">Transcription</keyword>
<keyword evidence="6" id="KW-1185">Reference proteome</keyword>
<dbReference type="Proteomes" id="UP000261174">
    <property type="component" value="Unassembled WGS sequence"/>
</dbReference>
<organism evidence="5 6">
    <name type="scientific">Chitinophaga silvisoli</name>
    <dbReference type="NCBI Taxonomy" id="2291814"/>
    <lineage>
        <taxon>Bacteria</taxon>
        <taxon>Pseudomonadati</taxon>
        <taxon>Bacteroidota</taxon>
        <taxon>Chitinophagia</taxon>
        <taxon>Chitinophagales</taxon>
        <taxon>Chitinophagaceae</taxon>
        <taxon>Chitinophaga</taxon>
    </lineage>
</organism>
<dbReference type="EMBL" id="QTJV01000019">
    <property type="protein sequence ID" value="RFM30809.1"/>
    <property type="molecule type" value="Genomic_DNA"/>
</dbReference>
<dbReference type="SUPFAM" id="SSF46689">
    <property type="entry name" value="Homeodomain-like"/>
    <property type="match status" value="1"/>
</dbReference>
<evidence type="ECO:0000259" key="4">
    <source>
        <dbReference type="PROSITE" id="PS01124"/>
    </source>
</evidence>
<sequence>MKIHNYIPSLALQPYIDGFRIIESEELIVNRVLPGIVPVLALRLKGRISSENESLPGFLVSGLRKTPRLIQYHAGTANLLILFKEGGINAFFDIPAHEFFNESIPLHNLVDITCLEDQLGEAQDYHQCIAIAEDFLTARIKNTATDPLILTATKAIKQQQGQLSITQLASSLYISQDAFEKRFRKVIGSSPKQFATLVRMQAIIKKPGITDLTHLALEAGYFDQAHFNKAFKQYTGLTPSSFFKAPPQW</sequence>
<comment type="caution">
    <text evidence="5">The sequence shown here is derived from an EMBL/GenBank/DDBJ whole genome shotgun (WGS) entry which is preliminary data.</text>
</comment>
<feature type="domain" description="HTH araC/xylS-type" evidence="4">
    <location>
        <begin position="146"/>
        <end position="245"/>
    </location>
</feature>
<proteinExistence type="predicted"/>
<evidence type="ECO:0000256" key="3">
    <source>
        <dbReference type="ARBA" id="ARBA00023163"/>
    </source>
</evidence>
<dbReference type="Pfam" id="PF20240">
    <property type="entry name" value="DUF6597"/>
    <property type="match status" value="1"/>
</dbReference>
<dbReference type="InterPro" id="IPR050204">
    <property type="entry name" value="AraC_XylS_family_regulators"/>
</dbReference>
<dbReference type="PROSITE" id="PS01124">
    <property type="entry name" value="HTH_ARAC_FAMILY_2"/>
    <property type="match status" value="1"/>
</dbReference>
<keyword evidence="2" id="KW-0238">DNA-binding</keyword>
<name>A0A3E1NS88_9BACT</name>
<dbReference type="InterPro" id="IPR018060">
    <property type="entry name" value="HTH_AraC"/>
</dbReference>
<evidence type="ECO:0000313" key="6">
    <source>
        <dbReference type="Proteomes" id="UP000261174"/>
    </source>
</evidence>
<dbReference type="Gene3D" id="1.10.10.60">
    <property type="entry name" value="Homeodomain-like"/>
    <property type="match status" value="1"/>
</dbReference>
<protein>
    <submittedName>
        <fullName evidence="5">AraC family transcriptional regulator</fullName>
    </submittedName>
</protein>